<organism evidence="2 3">
    <name type="scientific">Bergeriella denitrificans</name>
    <name type="common">Neisseria denitrificans</name>
    <dbReference type="NCBI Taxonomy" id="494"/>
    <lineage>
        <taxon>Bacteria</taxon>
        <taxon>Pseudomonadati</taxon>
        <taxon>Pseudomonadota</taxon>
        <taxon>Betaproteobacteria</taxon>
        <taxon>Neisseriales</taxon>
        <taxon>Neisseriaceae</taxon>
        <taxon>Bergeriella</taxon>
    </lineage>
</organism>
<gene>
    <name evidence="2" type="ORF">NCTC10295_01845</name>
</gene>
<dbReference type="Pfam" id="PF01909">
    <property type="entry name" value="NTP_transf_2"/>
    <property type="match status" value="1"/>
</dbReference>
<feature type="domain" description="Polymerase nucleotidyl transferase" evidence="1">
    <location>
        <begin position="12"/>
        <end position="90"/>
    </location>
</feature>
<evidence type="ECO:0000313" key="3">
    <source>
        <dbReference type="Proteomes" id="UP000254651"/>
    </source>
</evidence>
<dbReference type="SUPFAM" id="SSF81301">
    <property type="entry name" value="Nucleotidyltransferase"/>
    <property type="match status" value="1"/>
</dbReference>
<evidence type="ECO:0000313" key="2">
    <source>
        <dbReference type="EMBL" id="STZ77044.1"/>
    </source>
</evidence>
<protein>
    <submittedName>
        <fullName evidence="2">Aminoglycoside resistance protein</fullName>
    </submittedName>
</protein>
<evidence type="ECO:0000259" key="1">
    <source>
        <dbReference type="Pfam" id="PF01909"/>
    </source>
</evidence>
<dbReference type="InterPro" id="IPR002934">
    <property type="entry name" value="Polymerase_NTP_transf_dom"/>
</dbReference>
<dbReference type="CDD" id="cd05403">
    <property type="entry name" value="NT_KNTase_like"/>
    <property type="match status" value="1"/>
</dbReference>
<dbReference type="Proteomes" id="UP000254651">
    <property type="component" value="Unassembled WGS sequence"/>
</dbReference>
<dbReference type="AlphaFoldDB" id="A0A378UI44"/>
<dbReference type="InterPro" id="IPR043519">
    <property type="entry name" value="NT_sf"/>
</dbReference>
<keyword evidence="3" id="KW-1185">Reference proteome</keyword>
<dbReference type="GO" id="GO:0016779">
    <property type="term" value="F:nucleotidyltransferase activity"/>
    <property type="evidence" value="ECO:0007669"/>
    <property type="project" value="InterPro"/>
</dbReference>
<proteinExistence type="predicted"/>
<dbReference type="EMBL" id="UGQS01000002">
    <property type="protein sequence ID" value="STZ77044.1"/>
    <property type="molecule type" value="Genomic_DNA"/>
</dbReference>
<sequence length="98" mass="11265">MVDLAPEYLAMVQDILQRHFPEEAVWAFGSRVKGGARPFSDLDLVVISQQPLPLRRMALAEEAFSASDLPYRVDLLDWSDLSAEFQEIIRRRYEVIKA</sequence>
<name>A0A378UI44_BERDE</name>
<accession>A0A378UI44</accession>
<reference evidence="2 3" key="1">
    <citation type="submission" date="2018-06" db="EMBL/GenBank/DDBJ databases">
        <authorList>
            <consortium name="Pathogen Informatics"/>
            <person name="Doyle S."/>
        </authorList>
    </citation>
    <scope>NUCLEOTIDE SEQUENCE [LARGE SCALE GENOMIC DNA]</scope>
    <source>
        <strain evidence="2 3">NCTC10295</strain>
    </source>
</reference>
<dbReference type="RefSeq" id="WP_066080692.1">
    <property type="nucleotide sequence ID" value="NZ_CP181246.1"/>
</dbReference>
<dbReference type="Gene3D" id="3.30.460.10">
    <property type="entry name" value="Beta Polymerase, domain 2"/>
    <property type="match status" value="1"/>
</dbReference>